<dbReference type="EC" id="2.6.1.-" evidence="4"/>
<keyword evidence="5" id="KW-1185">Reference proteome</keyword>
<accession>A0ABU9N3B9</accession>
<dbReference type="PANTHER" id="PTHR30244:SF36">
    <property type="entry name" value="3-OXO-GLUCOSE-6-PHOSPHATE:GLUTAMATE AMINOTRANSFERASE"/>
    <property type="match status" value="1"/>
</dbReference>
<name>A0ABU9N3B9_9FLAO</name>
<comment type="caution">
    <text evidence="4">The sequence shown here is derived from an EMBL/GenBank/DDBJ whole genome shotgun (WGS) entry which is preliminary data.</text>
</comment>
<evidence type="ECO:0000313" key="5">
    <source>
        <dbReference type="Proteomes" id="UP001460072"/>
    </source>
</evidence>
<reference evidence="4 5" key="1">
    <citation type="submission" date="2024-03" db="EMBL/GenBank/DDBJ databases">
        <title>Two novel species of the genus Flavobacterium exhibiting potentially degradation of complex polysaccharides.</title>
        <authorList>
            <person name="Lian X."/>
        </authorList>
    </citation>
    <scope>NUCLEOTIDE SEQUENCE [LARGE SCALE GENOMIC DNA]</scope>
    <source>
        <strain evidence="5">j3</strain>
    </source>
</reference>
<protein>
    <submittedName>
        <fullName evidence="4">DegT/DnrJ/EryC1/StrS family aminotransferase</fullName>
        <ecNumber evidence="4">2.6.1.-</ecNumber>
    </submittedName>
</protein>
<dbReference type="InterPro" id="IPR015422">
    <property type="entry name" value="PyrdxlP-dep_Trfase_small"/>
</dbReference>
<gene>
    <name evidence="4" type="ORF">WFZ85_05315</name>
</gene>
<dbReference type="Gene3D" id="3.90.1150.10">
    <property type="entry name" value="Aspartate Aminotransferase, domain 1"/>
    <property type="match status" value="1"/>
</dbReference>
<evidence type="ECO:0000313" key="4">
    <source>
        <dbReference type="EMBL" id="MEM0542023.1"/>
    </source>
</evidence>
<comment type="similarity">
    <text evidence="2 3">Belongs to the DegT/DnrJ/EryC1 family.</text>
</comment>
<dbReference type="Gene3D" id="3.40.640.10">
    <property type="entry name" value="Type I PLP-dependent aspartate aminotransferase-like (Major domain)"/>
    <property type="match status" value="1"/>
</dbReference>
<dbReference type="CDD" id="cd00616">
    <property type="entry name" value="AHBA_syn"/>
    <property type="match status" value="1"/>
</dbReference>
<dbReference type="InterPro" id="IPR000653">
    <property type="entry name" value="DegT/StrS_aminotransferase"/>
</dbReference>
<dbReference type="PANTHER" id="PTHR30244">
    <property type="entry name" value="TRANSAMINASE"/>
    <property type="match status" value="1"/>
</dbReference>
<dbReference type="InterPro" id="IPR015421">
    <property type="entry name" value="PyrdxlP-dep_Trfase_major"/>
</dbReference>
<dbReference type="RefSeq" id="WP_342695244.1">
    <property type="nucleotide sequence ID" value="NZ_JBCGDO010000004.1"/>
</dbReference>
<sequence>MSNIKFLDLQKINAQHAAELKKVAAEVIDSGWFLMGERVATFEKNLAQFNNSKHVIGVANGLDALRLILKAYIDLGVMAEGDEVIVPANTYIASLLAISDNRLQPVLVEPNEKSFNLDIDLIEKHITPRTKAIMIVHLYGQVCWNEKLVAIAKKHHLKIIEDNAQAIGAEWNGIKTGNLGDAAGFSFYPGKNLGALGDSGAVSTNDDVLASQIRALGNYGSKQKYVNEYQGLNSRLDEIQAAFLDVKLRYIDAENQYRRTVAARYLLEINNPLIQLPFPVSAQFSVSENKEHVWHLFVIRCKQREKLQNYLAEHGIQTLIHYPIPPNKQLAYKELNTFDYPLTNTIHEEVVSLPISPVMTHEEVTRVIEALNLFSL</sequence>
<keyword evidence="4" id="KW-0032">Aminotransferase</keyword>
<keyword evidence="4" id="KW-0808">Transferase</keyword>
<evidence type="ECO:0000256" key="2">
    <source>
        <dbReference type="ARBA" id="ARBA00037999"/>
    </source>
</evidence>
<proteinExistence type="inferred from homology"/>
<dbReference type="SUPFAM" id="SSF53383">
    <property type="entry name" value="PLP-dependent transferases"/>
    <property type="match status" value="1"/>
</dbReference>
<keyword evidence="1 3" id="KW-0663">Pyridoxal phosphate</keyword>
<evidence type="ECO:0000256" key="1">
    <source>
        <dbReference type="ARBA" id="ARBA00022898"/>
    </source>
</evidence>
<evidence type="ECO:0000256" key="3">
    <source>
        <dbReference type="RuleBase" id="RU004508"/>
    </source>
</evidence>
<dbReference type="EMBL" id="JBCGDO010000004">
    <property type="protein sequence ID" value="MEM0542023.1"/>
    <property type="molecule type" value="Genomic_DNA"/>
</dbReference>
<dbReference type="Pfam" id="PF01041">
    <property type="entry name" value="DegT_DnrJ_EryC1"/>
    <property type="match status" value="1"/>
</dbReference>
<dbReference type="Proteomes" id="UP001460072">
    <property type="component" value="Unassembled WGS sequence"/>
</dbReference>
<dbReference type="GO" id="GO:0008483">
    <property type="term" value="F:transaminase activity"/>
    <property type="evidence" value="ECO:0007669"/>
    <property type="project" value="UniProtKB-KW"/>
</dbReference>
<organism evidence="4 5">
    <name type="scientific">Flavobacterium aureirubrum</name>
    <dbReference type="NCBI Taxonomy" id="3133147"/>
    <lineage>
        <taxon>Bacteria</taxon>
        <taxon>Pseudomonadati</taxon>
        <taxon>Bacteroidota</taxon>
        <taxon>Flavobacteriia</taxon>
        <taxon>Flavobacteriales</taxon>
        <taxon>Flavobacteriaceae</taxon>
        <taxon>Flavobacterium</taxon>
    </lineage>
</organism>
<dbReference type="PIRSF" id="PIRSF000390">
    <property type="entry name" value="PLP_StrS"/>
    <property type="match status" value="1"/>
</dbReference>
<dbReference type="InterPro" id="IPR015424">
    <property type="entry name" value="PyrdxlP-dep_Trfase"/>
</dbReference>